<dbReference type="InterPro" id="IPR006566">
    <property type="entry name" value="FBD"/>
</dbReference>
<dbReference type="SUPFAM" id="SSF81383">
    <property type="entry name" value="F-box domain"/>
    <property type="match status" value="1"/>
</dbReference>
<dbReference type="InterPro" id="IPR053781">
    <property type="entry name" value="F-box_AtFBL13-like"/>
</dbReference>
<comment type="caution">
    <text evidence="2">The sequence shown here is derived from an EMBL/GenBank/DDBJ whole genome shotgun (WGS) entry which is preliminary data.</text>
</comment>
<name>A0AAV0NJM4_9ROSI</name>
<dbReference type="PROSITE" id="PS50181">
    <property type="entry name" value="FBOX"/>
    <property type="match status" value="1"/>
</dbReference>
<dbReference type="PANTHER" id="PTHR31639">
    <property type="entry name" value="F-BOX PROTEIN-LIKE"/>
    <property type="match status" value="1"/>
</dbReference>
<dbReference type="SUPFAM" id="SSF52047">
    <property type="entry name" value="RNI-like"/>
    <property type="match status" value="1"/>
</dbReference>
<feature type="domain" description="F-box" evidence="1">
    <location>
        <begin position="10"/>
        <end position="62"/>
    </location>
</feature>
<accession>A0AAV0NJM4</accession>
<dbReference type="InterPro" id="IPR001810">
    <property type="entry name" value="F-box_dom"/>
</dbReference>
<dbReference type="SMART" id="SM00579">
    <property type="entry name" value="FBD"/>
    <property type="match status" value="1"/>
</dbReference>
<proteinExistence type="predicted"/>
<gene>
    <name evidence="2" type="ORF">LITE_LOCUS33645</name>
</gene>
<protein>
    <recommendedName>
        <fullName evidence="1">F-box domain-containing protein</fullName>
    </recommendedName>
</protein>
<dbReference type="AlphaFoldDB" id="A0AAV0NJM4"/>
<keyword evidence="3" id="KW-1185">Reference proteome</keyword>
<dbReference type="InterPro" id="IPR036047">
    <property type="entry name" value="F-box-like_dom_sf"/>
</dbReference>
<reference evidence="2" key="1">
    <citation type="submission" date="2022-08" db="EMBL/GenBank/DDBJ databases">
        <authorList>
            <person name="Gutierrez-Valencia J."/>
        </authorList>
    </citation>
    <scope>NUCLEOTIDE SEQUENCE</scope>
</reference>
<evidence type="ECO:0000313" key="2">
    <source>
        <dbReference type="EMBL" id="CAI0458667.1"/>
    </source>
</evidence>
<evidence type="ECO:0000313" key="3">
    <source>
        <dbReference type="Proteomes" id="UP001154282"/>
    </source>
</evidence>
<dbReference type="CDD" id="cd22160">
    <property type="entry name" value="F-box_AtFBL13-like"/>
    <property type="match status" value="1"/>
</dbReference>
<dbReference type="Pfam" id="PF00646">
    <property type="entry name" value="F-box"/>
    <property type="match status" value="1"/>
</dbReference>
<dbReference type="Proteomes" id="UP001154282">
    <property type="component" value="Unassembled WGS sequence"/>
</dbReference>
<sequence>MTTRLRESTADRISNLPDGAIERILVFLPIKDAAKTSLLSRDWRHRWRSIPQLVFDDRFAPLPEEDDCGNIADDGKDVVLKIYEALLTHDGLLTKFELSIPEFRRQIPLDLLILHLSRKAVQELALLFEDDNYPKLHSSLFSPAFPLKRLKLKGSFVKDNSDMVDLFASLPALQHLNLGIELLLFLADDDHVPYKLPKPLHNLRFLEVPRILLHRLPQARVLVCLIMSAPNLKRLTIRLDDSDEHPPSKVIGSLQKLLEAEDQLGFCCLQHLEEVNIHDSRGMQVELDLVRFVLATAPVLRRINIQRKEKLSSKKALKFLNEMIVYKRISKEAEIKYV</sequence>
<dbReference type="Pfam" id="PF08387">
    <property type="entry name" value="FBD"/>
    <property type="match status" value="1"/>
</dbReference>
<dbReference type="PANTHER" id="PTHR31639:SF256">
    <property type="entry name" value="OS07G0242900 PROTEIN"/>
    <property type="match status" value="1"/>
</dbReference>
<dbReference type="EMBL" id="CAMGYJ010000008">
    <property type="protein sequence ID" value="CAI0458667.1"/>
    <property type="molecule type" value="Genomic_DNA"/>
</dbReference>
<organism evidence="2 3">
    <name type="scientific">Linum tenue</name>
    <dbReference type="NCBI Taxonomy" id="586396"/>
    <lineage>
        <taxon>Eukaryota</taxon>
        <taxon>Viridiplantae</taxon>
        <taxon>Streptophyta</taxon>
        <taxon>Embryophyta</taxon>
        <taxon>Tracheophyta</taxon>
        <taxon>Spermatophyta</taxon>
        <taxon>Magnoliopsida</taxon>
        <taxon>eudicotyledons</taxon>
        <taxon>Gunneridae</taxon>
        <taxon>Pentapetalae</taxon>
        <taxon>rosids</taxon>
        <taxon>fabids</taxon>
        <taxon>Malpighiales</taxon>
        <taxon>Linaceae</taxon>
        <taxon>Linum</taxon>
    </lineage>
</organism>
<evidence type="ECO:0000259" key="1">
    <source>
        <dbReference type="PROSITE" id="PS50181"/>
    </source>
</evidence>